<dbReference type="SUPFAM" id="SSF88723">
    <property type="entry name" value="PIN domain-like"/>
    <property type="match status" value="1"/>
</dbReference>
<dbReference type="InterPro" id="IPR013233">
    <property type="entry name" value="PIG-X/PBN1"/>
</dbReference>
<organism evidence="19 20">
    <name type="scientific">Nesidiocoris tenuis</name>
    <dbReference type="NCBI Taxonomy" id="355587"/>
    <lineage>
        <taxon>Eukaryota</taxon>
        <taxon>Metazoa</taxon>
        <taxon>Ecdysozoa</taxon>
        <taxon>Arthropoda</taxon>
        <taxon>Hexapoda</taxon>
        <taxon>Insecta</taxon>
        <taxon>Pterygota</taxon>
        <taxon>Neoptera</taxon>
        <taxon>Paraneoptera</taxon>
        <taxon>Hemiptera</taxon>
        <taxon>Heteroptera</taxon>
        <taxon>Panheteroptera</taxon>
        <taxon>Cimicomorpha</taxon>
        <taxon>Miridae</taxon>
        <taxon>Dicyphina</taxon>
        <taxon>Nesidiocoris</taxon>
    </lineage>
</organism>
<keyword evidence="8" id="KW-0812">Transmembrane</keyword>
<dbReference type="InterPro" id="IPR029060">
    <property type="entry name" value="PIN-like_dom_sf"/>
</dbReference>
<proteinExistence type="inferred from homology"/>
<dbReference type="PROSITE" id="PS50966">
    <property type="entry name" value="ZF_SWIM"/>
    <property type="match status" value="1"/>
</dbReference>
<evidence type="ECO:0000313" key="19">
    <source>
        <dbReference type="EMBL" id="CAB0011785.1"/>
    </source>
</evidence>
<keyword evidence="5" id="KW-0337">GPI-anchor biosynthesis</keyword>
<dbReference type="Pfam" id="PF08320">
    <property type="entry name" value="PIG-X"/>
    <property type="match status" value="1"/>
</dbReference>
<evidence type="ECO:0000256" key="7">
    <source>
        <dbReference type="ARBA" id="ARBA00022552"/>
    </source>
</evidence>
<evidence type="ECO:0000256" key="13">
    <source>
        <dbReference type="ARBA" id="ARBA00023242"/>
    </source>
</evidence>
<evidence type="ECO:0000256" key="12">
    <source>
        <dbReference type="ARBA" id="ARBA00023180"/>
    </source>
</evidence>
<dbReference type="Proteomes" id="UP000479000">
    <property type="component" value="Unassembled WGS sequence"/>
</dbReference>
<keyword evidence="16" id="KW-0862">Zinc</keyword>
<dbReference type="PANTHER" id="PTHR12416">
    <property type="entry name" value="RRNA-PROCESSING PROTEIN UTP23 HOMOLOG"/>
    <property type="match status" value="1"/>
</dbReference>
<dbReference type="CDD" id="cd09864">
    <property type="entry name" value="PIN_Fcf1-like"/>
    <property type="match status" value="1"/>
</dbReference>
<evidence type="ECO:0000313" key="20">
    <source>
        <dbReference type="Proteomes" id="UP000479000"/>
    </source>
</evidence>
<accession>A0A6H5H7G7</accession>
<dbReference type="InterPro" id="IPR009030">
    <property type="entry name" value="Growth_fac_rcpt_cys_sf"/>
</dbReference>
<feature type="signal peptide" evidence="17">
    <location>
        <begin position="1"/>
        <end position="21"/>
    </location>
</feature>
<comment type="pathway">
    <text evidence="3">Glycolipid biosynthesis; glycosylphosphatidylinositol-anchor biosynthesis.</text>
</comment>
<comment type="similarity">
    <text evidence="14">Belongs to the UTP23/FCF1 family. FCF1 subfamily.</text>
</comment>
<evidence type="ECO:0000256" key="14">
    <source>
        <dbReference type="ARBA" id="ARBA00024026"/>
    </source>
</evidence>
<comment type="similarity">
    <text evidence="4">Belongs to the PIGX family.</text>
</comment>
<gene>
    <name evidence="19" type="ORF">NTEN_LOCUS16678</name>
</gene>
<keyword evidence="16" id="KW-0479">Metal-binding</keyword>
<dbReference type="InterPro" id="IPR002716">
    <property type="entry name" value="PIN_dom"/>
</dbReference>
<dbReference type="AlphaFoldDB" id="A0A6H5H7G7"/>
<keyword evidence="11" id="KW-0472">Membrane</keyword>
<dbReference type="EMBL" id="CADCXU010024268">
    <property type="protein sequence ID" value="CAB0011785.1"/>
    <property type="molecule type" value="Genomic_DNA"/>
</dbReference>
<dbReference type="OrthoDB" id="76105at2759"/>
<keyword evidence="20" id="KW-1185">Reference proteome</keyword>
<evidence type="ECO:0000256" key="11">
    <source>
        <dbReference type="ARBA" id="ARBA00023136"/>
    </source>
</evidence>
<dbReference type="InterPro" id="IPR013087">
    <property type="entry name" value="Znf_C2H2_type"/>
</dbReference>
<evidence type="ECO:0000256" key="17">
    <source>
        <dbReference type="SAM" id="SignalP"/>
    </source>
</evidence>
<dbReference type="GO" id="GO:0042274">
    <property type="term" value="P:ribosomal small subunit biogenesis"/>
    <property type="evidence" value="ECO:0007669"/>
    <property type="project" value="UniProtKB-ARBA"/>
</dbReference>
<evidence type="ECO:0000256" key="16">
    <source>
        <dbReference type="PROSITE-ProRule" id="PRU00325"/>
    </source>
</evidence>
<dbReference type="Gene3D" id="3.40.50.1010">
    <property type="entry name" value="5'-nuclease"/>
    <property type="match status" value="1"/>
</dbReference>
<evidence type="ECO:0000259" key="18">
    <source>
        <dbReference type="PROSITE" id="PS50966"/>
    </source>
</evidence>
<evidence type="ECO:0000256" key="4">
    <source>
        <dbReference type="ARBA" id="ARBA00010345"/>
    </source>
</evidence>
<dbReference type="GO" id="GO:0032040">
    <property type="term" value="C:small-subunit processome"/>
    <property type="evidence" value="ECO:0007669"/>
    <property type="project" value="InterPro"/>
</dbReference>
<dbReference type="FunFam" id="3.40.50.1010:FF:000004">
    <property type="entry name" value="rRNA-processing protein FCF1 homolog"/>
    <property type="match status" value="1"/>
</dbReference>
<dbReference type="InterPro" id="IPR037503">
    <property type="entry name" value="Fcf1_PIN"/>
</dbReference>
<evidence type="ECO:0000256" key="6">
    <source>
        <dbReference type="ARBA" id="ARBA00022517"/>
    </source>
</evidence>
<evidence type="ECO:0000256" key="3">
    <source>
        <dbReference type="ARBA" id="ARBA00004687"/>
    </source>
</evidence>
<keyword evidence="12" id="KW-0325">Glycoprotein</keyword>
<protein>
    <recommendedName>
        <fullName evidence="15">rRNA-processing protein FCF1 homolog</fullName>
    </recommendedName>
</protein>
<dbReference type="GO" id="GO:0008270">
    <property type="term" value="F:zinc ion binding"/>
    <property type="evidence" value="ECO:0007669"/>
    <property type="project" value="UniProtKB-KW"/>
</dbReference>
<dbReference type="SMART" id="SM00670">
    <property type="entry name" value="PINc"/>
    <property type="match status" value="1"/>
</dbReference>
<keyword evidence="10" id="KW-1133">Transmembrane helix</keyword>
<dbReference type="GO" id="GO:0006364">
    <property type="term" value="P:rRNA processing"/>
    <property type="evidence" value="ECO:0007669"/>
    <property type="project" value="UniProtKB-KW"/>
</dbReference>
<dbReference type="Pfam" id="PF04900">
    <property type="entry name" value="Fcf1"/>
    <property type="match status" value="1"/>
</dbReference>
<dbReference type="GO" id="GO:0005789">
    <property type="term" value="C:endoplasmic reticulum membrane"/>
    <property type="evidence" value="ECO:0007669"/>
    <property type="project" value="UniProtKB-SubCell"/>
</dbReference>
<dbReference type="SMART" id="SM00355">
    <property type="entry name" value="ZnF_C2H2"/>
    <property type="match status" value="2"/>
</dbReference>
<evidence type="ECO:0000256" key="9">
    <source>
        <dbReference type="ARBA" id="ARBA00022824"/>
    </source>
</evidence>
<evidence type="ECO:0000256" key="10">
    <source>
        <dbReference type="ARBA" id="ARBA00022989"/>
    </source>
</evidence>
<dbReference type="Gene3D" id="3.30.160.60">
    <property type="entry name" value="Classic Zinc Finger"/>
    <property type="match status" value="1"/>
</dbReference>
<keyword evidence="17" id="KW-0732">Signal</keyword>
<reference evidence="19 20" key="1">
    <citation type="submission" date="2020-02" db="EMBL/GenBank/DDBJ databases">
        <authorList>
            <person name="Ferguson B K."/>
        </authorList>
    </citation>
    <scope>NUCLEOTIDE SEQUENCE [LARGE SCALE GENOMIC DNA]</scope>
</reference>
<evidence type="ECO:0000256" key="8">
    <source>
        <dbReference type="ARBA" id="ARBA00022692"/>
    </source>
</evidence>
<evidence type="ECO:0000256" key="1">
    <source>
        <dbReference type="ARBA" id="ARBA00004389"/>
    </source>
</evidence>
<dbReference type="GO" id="GO:0006506">
    <property type="term" value="P:GPI anchor biosynthetic process"/>
    <property type="evidence" value="ECO:0007669"/>
    <property type="project" value="UniProtKB-UniPathway"/>
</dbReference>
<evidence type="ECO:0000256" key="2">
    <source>
        <dbReference type="ARBA" id="ARBA00004604"/>
    </source>
</evidence>
<feature type="non-terminal residue" evidence="19">
    <location>
        <position position="1"/>
    </location>
</feature>
<evidence type="ECO:0000256" key="5">
    <source>
        <dbReference type="ARBA" id="ARBA00022502"/>
    </source>
</evidence>
<dbReference type="SUPFAM" id="SSF57184">
    <property type="entry name" value="Growth factor receptor domain"/>
    <property type="match status" value="1"/>
</dbReference>
<keyword evidence="16" id="KW-0863">Zinc-finger</keyword>
<feature type="domain" description="SWIM-type" evidence="18">
    <location>
        <begin position="782"/>
        <end position="832"/>
    </location>
</feature>
<keyword evidence="13" id="KW-0539">Nucleus</keyword>
<keyword evidence="7" id="KW-0698">rRNA processing</keyword>
<keyword evidence="6" id="KW-0690">Ribosome biogenesis</keyword>
<dbReference type="UniPathway" id="UPA00196"/>
<feature type="chain" id="PRO_5026210567" description="rRNA-processing protein FCF1 homolog" evidence="17">
    <location>
        <begin position="22"/>
        <end position="1108"/>
    </location>
</feature>
<dbReference type="InterPro" id="IPR006984">
    <property type="entry name" value="Fcf1/UTP23"/>
</dbReference>
<keyword evidence="9" id="KW-0256">Endoplasmic reticulum</keyword>
<name>A0A6H5H7G7_9HEMI</name>
<evidence type="ECO:0000256" key="15">
    <source>
        <dbReference type="ARBA" id="ARBA00069243"/>
    </source>
</evidence>
<dbReference type="InterPro" id="IPR007527">
    <property type="entry name" value="Znf_SWIM"/>
</dbReference>
<comment type="subcellular location">
    <subcellularLocation>
        <location evidence="1">Endoplasmic reticulum membrane</location>
        <topology evidence="1">Single-pass membrane protein</topology>
    </subcellularLocation>
    <subcellularLocation>
        <location evidence="2">Nucleus</location>
        <location evidence="2">Nucleolus</location>
    </subcellularLocation>
</comment>
<sequence length="1108" mass="126298">GKQIAFFACLLLTTVMVMCNAAYISPHMTPRANGRALLARLRGPAVPPRAHLGPVVQWLAPPNDPPKVPPKMVQSPEESPPFHWLASAFSSYPSDSRSLAAHVDGPVDVETPADKSGPHNVYIFTELAPGPVYNASVTLPIHARYHTAKKDGGFEQAFLPLPEVYFSCELMPPQCRDVEYQGQPELSLCPVSPDVEIFVGLCEGAMSPRPSTSRVSKTPFQCAHCNFHSKYKCSLLRHIVKRHIECKNAKPIKRSHRCSACSFECTLRSVMVGHFADVHDVKLETQSLKFPSQAQFLEWKSIVEKEERSRYVKCRGIRKRKTGGTVKYYCHREGSYSSKSVGKRHIKSQGSNKINSCCPAEMKVSISVSGEVEVDFVSTHFGHDFDLSRLHLDKSERQMIAQKLSENIPFDAILNTLCSSVPCDQKFGRIHLLTKKDLQNIARDYKIEGEASRLSNGECNIHSWIRDVEATTNIVRFFKPSGTFSGTLPHLQSEDFVLVMANDAQIAALDQYGDHCVCVDNTTYHNKKASDLELTTLFVLNKQRGFPAAFLISNRIDNEVLSVFFSVLKQSVGRGVETRVFMSTMSDIYWDAWCSTMPQPRSRMYSLWHLDVAWRKSLNRIKAVEKRSQIFKKLRRLVQEKDQSAFCYLVESVKAEFKSDDDTRSFGEYFDKLYFRNASLWACCYRDECCSYRANGHLESMHRTIKYLYMRGKKAGRLDRSIGALMRYIRDKLLDRMNVPNIKSVSSMASIRERHRESLALLDSSLLQTENGWSVSCPPEVYEVAENKKGCTCFVKCQTCNRCIHAFKCTCPDSSVKWNMCVHIHLVALSLLELEQAQEKVPLEIVPEETAEGDWQIDEDGVVENVENKLIIVHAPQEVAADVLVRNEEFQLQERLNSIRSHFQEILNETRTIKQIELLERLVEPILPTLRSVKETGEYSNAERIAKKKKAEEEKRLVPQVSSALFFQYNTQLGPPFHIIVDTNFINFSIKYKLDIIPSMMDCLYAKCIPYITDCVLAEVEKLGRKYKVALRIMKDPRFERLPCTHKGTYADDCIAQRVSQHKCYIVATNDKDLKRRIRKIPGVPIMYIAHHRYTIERMPDAYGAPRE</sequence>